<dbReference type="Proteomes" id="UP000199144">
    <property type="component" value="Unassembled WGS sequence"/>
</dbReference>
<reference evidence="1 2" key="1">
    <citation type="submission" date="2016-10" db="EMBL/GenBank/DDBJ databases">
        <authorList>
            <person name="de Groot N.N."/>
        </authorList>
    </citation>
    <scope>NUCLEOTIDE SEQUENCE [LARGE SCALE GENOMIC DNA]</scope>
    <source>
        <strain evidence="1 2">DSM 15283</strain>
    </source>
</reference>
<proteinExistence type="predicted"/>
<organism evidence="1 2">
    <name type="scientific">Shimia aestuarii</name>
    <dbReference type="NCBI Taxonomy" id="254406"/>
    <lineage>
        <taxon>Bacteria</taxon>
        <taxon>Pseudomonadati</taxon>
        <taxon>Pseudomonadota</taxon>
        <taxon>Alphaproteobacteria</taxon>
        <taxon>Rhodobacterales</taxon>
        <taxon>Roseobacteraceae</taxon>
    </lineage>
</organism>
<evidence type="ECO:0000313" key="1">
    <source>
        <dbReference type="EMBL" id="SFM14873.1"/>
    </source>
</evidence>
<evidence type="ECO:0000313" key="2">
    <source>
        <dbReference type="Proteomes" id="UP000199144"/>
    </source>
</evidence>
<gene>
    <name evidence="1" type="ORF">SAMN04488042_104194</name>
</gene>
<accession>A0A1I4NI64</accession>
<dbReference type="STRING" id="254406.SAMN04488042_104194"/>
<dbReference type="Pfam" id="PF20083">
    <property type="entry name" value="DUF6477"/>
    <property type="match status" value="1"/>
</dbReference>
<protein>
    <submittedName>
        <fullName evidence="1">Uncharacterized protein</fullName>
    </submittedName>
</protein>
<dbReference type="EMBL" id="FOTQ01000004">
    <property type="protein sequence ID" value="SFM14873.1"/>
    <property type="molecule type" value="Genomic_DNA"/>
</dbReference>
<dbReference type="RefSeq" id="WP_093094074.1">
    <property type="nucleotide sequence ID" value="NZ_FOTQ01000004.1"/>
</dbReference>
<dbReference type="AlphaFoldDB" id="A0A1I4NI64"/>
<dbReference type="OrthoDB" id="7875218at2"/>
<sequence>MKDILAMLNSLNRPRLLIRAARAGANEYRREQHLKRHLGYGPLPRSGAALMRLMELEDDLNRQRRTSDAAYSLVKHVDILIAMMGEARVLRASQGTC</sequence>
<dbReference type="InterPro" id="IPR045516">
    <property type="entry name" value="DUF6477"/>
</dbReference>
<name>A0A1I4NI64_9RHOB</name>
<keyword evidence="2" id="KW-1185">Reference proteome</keyword>